<name>A0ABQ5KJK6_9EUKA</name>
<dbReference type="EMBL" id="BQXS01009710">
    <property type="protein sequence ID" value="GKT31633.1"/>
    <property type="molecule type" value="Genomic_DNA"/>
</dbReference>
<accession>A0ABQ5KJK6</accession>
<proteinExistence type="predicted"/>
<dbReference type="Proteomes" id="UP001057375">
    <property type="component" value="Unassembled WGS sequence"/>
</dbReference>
<protein>
    <submittedName>
        <fullName evidence="1">Uncharacterized protein</fullName>
    </submittedName>
</protein>
<organism evidence="1 2">
    <name type="scientific">Aduncisulcus paluster</name>
    <dbReference type="NCBI Taxonomy" id="2918883"/>
    <lineage>
        <taxon>Eukaryota</taxon>
        <taxon>Metamonada</taxon>
        <taxon>Carpediemonas-like organisms</taxon>
        <taxon>Aduncisulcus</taxon>
    </lineage>
</organism>
<gene>
    <name evidence="1" type="ORF">ADUPG1_006020</name>
</gene>
<reference evidence="1" key="1">
    <citation type="submission" date="2022-03" db="EMBL/GenBank/DDBJ databases">
        <title>Draft genome sequence of Aduncisulcus paluster, a free-living microaerophilic Fornicata.</title>
        <authorList>
            <person name="Yuyama I."/>
            <person name="Kume K."/>
            <person name="Tamura T."/>
            <person name="Inagaki Y."/>
            <person name="Hashimoto T."/>
        </authorList>
    </citation>
    <scope>NUCLEOTIDE SEQUENCE</scope>
    <source>
        <strain evidence="1">NY0171</strain>
    </source>
</reference>
<sequence length="126" mass="14104">MSEPTDIKVVYQTDPSVTHVYDEKEAQGITQKQEKAIAYMKFFSNMAKSDSTLPSTVLDAFLRREGVSVIDSTVLKSIAFIAEQKMLGIIESAFKYTDEEKIITKTSVVRACEMEGIPICTEELPE</sequence>
<evidence type="ECO:0000313" key="2">
    <source>
        <dbReference type="Proteomes" id="UP001057375"/>
    </source>
</evidence>
<evidence type="ECO:0000313" key="1">
    <source>
        <dbReference type="EMBL" id="GKT31633.1"/>
    </source>
</evidence>
<comment type="caution">
    <text evidence="1">The sequence shown here is derived from an EMBL/GenBank/DDBJ whole genome shotgun (WGS) entry which is preliminary data.</text>
</comment>
<keyword evidence="2" id="KW-1185">Reference proteome</keyword>